<dbReference type="PANTHER" id="PTHR43300:SF4">
    <property type="entry name" value="ACYL-[ACYL-CARRIER-PROTEIN]--UDP-N-ACETYLGLUCOSAMINE O-ACYLTRANSFERASE"/>
    <property type="match status" value="1"/>
</dbReference>
<dbReference type="AlphaFoldDB" id="F2BE78"/>
<organism evidence="2 3">
    <name type="scientific">Neisseria bacilliformis ATCC BAA-1200</name>
    <dbReference type="NCBI Taxonomy" id="888742"/>
    <lineage>
        <taxon>Bacteria</taxon>
        <taxon>Pseudomonadati</taxon>
        <taxon>Pseudomonadota</taxon>
        <taxon>Betaproteobacteria</taxon>
        <taxon>Neisseriales</taxon>
        <taxon>Neisseriaceae</taxon>
        <taxon>Neisseria</taxon>
    </lineage>
</organism>
<dbReference type="InterPro" id="IPR001451">
    <property type="entry name" value="Hexapep"/>
</dbReference>
<dbReference type="STRING" id="267212.GCA_001063965_00477"/>
<dbReference type="Pfam" id="PF00132">
    <property type="entry name" value="Hexapep"/>
    <property type="match status" value="1"/>
</dbReference>
<protein>
    <submittedName>
        <fullName evidence="2">Oxidoreductase</fullName>
    </submittedName>
</protein>
<comment type="similarity">
    <text evidence="1">Belongs to the transferase hexapeptide repeat family.</text>
</comment>
<name>F2BE78_9NEIS</name>
<evidence type="ECO:0000313" key="2">
    <source>
        <dbReference type="EMBL" id="EGF10397.1"/>
    </source>
</evidence>
<dbReference type="PANTHER" id="PTHR43300">
    <property type="entry name" value="ACETYLTRANSFERASE"/>
    <property type="match status" value="1"/>
</dbReference>
<sequence>MNDYTAHETAVIDEGASIGAGCRIWHFAHICAGAKIGRGCSLGQNVFVGNKAVIGDGCKIQNNVSVYDNVTLEDGVFCGPSMVFTNVYNPRALIERKSEYRDTRVKTGATLGANCTIVCGVTIGRFAFVGAGAVVNKDVPDYALMLGVPARQTGWMSEYGERLDLPLTGSGQTVCPHSGSVYILSDGIVHKAEAV</sequence>
<evidence type="ECO:0000256" key="1">
    <source>
        <dbReference type="ARBA" id="ARBA00007274"/>
    </source>
</evidence>
<evidence type="ECO:0000313" key="3">
    <source>
        <dbReference type="Proteomes" id="UP000004105"/>
    </source>
</evidence>
<dbReference type="Gene3D" id="2.160.10.10">
    <property type="entry name" value="Hexapeptide repeat proteins"/>
    <property type="match status" value="1"/>
</dbReference>
<dbReference type="Proteomes" id="UP000004105">
    <property type="component" value="Unassembled WGS sequence"/>
</dbReference>
<gene>
    <name evidence="2" type="primary">wbbJ</name>
    <name evidence="2" type="ORF">HMPREF9123_2034</name>
</gene>
<dbReference type="InterPro" id="IPR011004">
    <property type="entry name" value="Trimer_LpxA-like_sf"/>
</dbReference>
<dbReference type="SUPFAM" id="SSF51161">
    <property type="entry name" value="Trimeric LpxA-like enzymes"/>
    <property type="match status" value="1"/>
</dbReference>
<keyword evidence="3" id="KW-1185">Reference proteome</keyword>
<dbReference type="Pfam" id="PF14602">
    <property type="entry name" value="Hexapep_2"/>
    <property type="match status" value="1"/>
</dbReference>
<dbReference type="InterPro" id="IPR050179">
    <property type="entry name" value="Trans_hexapeptide_repeat"/>
</dbReference>
<dbReference type="HOGENOM" id="CLU_051638_9_1_4"/>
<dbReference type="EMBL" id="AFAY01000042">
    <property type="protein sequence ID" value="EGF10397.1"/>
    <property type="molecule type" value="Genomic_DNA"/>
</dbReference>
<dbReference type="OrthoDB" id="272049at2"/>
<dbReference type="Gene3D" id="2.20.70.110">
    <property type="match status" value="1"/>
</dbReference>
<proteinExistence type="inferred from homology"/>
<reference evidence="2 3" key="1">
    <citation type="submission" date="2011-02" db="EMBL/GenBank/DDBJ databases">
        <authorList>
            <person name="Muzny D."/>
            <person name="Qin X."/>
            <person name="Deng J."/>
            <person name="Jiang H."/>
            <person name="Liu Y."/>
            <person name="Qu J."/>
            <person name="Song X.-Z."/>
            <person name="Zhang L."/>
            <person name="Thornton R."/>
            <person name="Coyle M."/>
            <person name="Francisco L."/>
            <person name="Jackson L."/>
            <person name="Javaid M."/>
            <person name="Korchina V."/>
            <person name="Kovar C."/>
            <person name="Mata R."/>
            <person name="Mathew T."/>
            <person name="Ngo R."/>
            <person name="Nguyen L."/>
            <person name="Nguyen N."/>
            <person name="Okwuonu G."/>
            <person name="Ongeri F."/>
            <person name="Pham C."/>
            <person name="Simmons D."/>
            <person name="Wilczek-Boney K."/>
            <person name="Hale W."/>
            <person name="Jakkamsetti A."/>
            <person name="Pham P."/>
            <person name="Ruth R."/>
            <person name="San Lucas F."/>
            <person name="Warren J."/>
            <person name="Zhang J."/>
            <person name="Zhao Z."/>
            <person name="Zhou C."/>
            <person name="Zhu D."/>
            <person name="Lee S."/>
            <person name="Bess C."/>
            <person name="Blankenburg K."/>
            <person name="Forbes L."/>
            <person name="Fu Q."/>
            <person name="Gubbala S."/>
            <person name="Hirani K."/>
            <person name="Jayaseelan J.C."/>
            <person name="Lara F."/>
            <person name="Munidasa M."/>
            <person name="Palculict T."/>
            <person name="Patil S."/>
            <person name="Pu L.-L."/>
            <person name="Saada N."/>
            <person name="Tang L."/>
            <person name="Weissenberger G."/>
            <person name="Zhu Y."/>
            <person name="Hemphill L."/>
            <person name="Shang Y."/>
            <person name="Youmans B."/>
            <person name="Ayvaz T."/>
            <person name="Ross M."/>
            <person name="Santibanez J."/>
            <person name="Aqrawi P."/>
            <person name="Gross S."/>
            <person name="Joshi V."/>
            <person name="Fowler G."/>
            <person name="Nazareth L."/>
            <person name="Reid J."/>
            <person name="Worley K."/>
            <person name="Petrosino J."/>
            <person name="Highlander S."/>
            <person name="Gibbs R."/>
        </authorList>
    </citation>
    <scope>NUCLEOTIDE SEQUENCE [LARGE SCALE GENOMIC DNA]</scope>
    <source>
        <strain evidence="2 3">ATCC BAA-1200</strain>
    </source>
</reference>
<dbReference type="RefSeq" id="WP_007343040.1">
    <property type="nucleotide sequence ID" value="NZ_GL878494.1"/>
</dbReference>
<comment type="caution">
    <text evidence="2">The sequence shown here is derived from an EMBL/GenBank/DDBJ whole genome shotgun (WGS) entry which is preliminary data.</text>
</comment>
<dbReference type="CDD" id="cd03358">
    <property type="entry name" value="LbH_WxcM_N_like"/>
    <property type="match status" value="1"/>
</dbReference>
<accession>F2BE78</accession>